<gene>
    <name evidence="5" type="ORF">G9H71_22385</name>
</gene>
<dbReference type="Gene3D" id="3.40.50.2000">
    <property type="entry name" value="Glycogen Phosphorylase B"/>
    <property type="match status" value="2"/>
</dbReference>
<dbReference type="RefSeq" id="WP_166284959.1">
    <property type="nucleotide sequence ID" value="NZ_JAANNP010000202.1"/>
</dbReference>
<evidence type="ECO:0000259" key="4">
    <source>
        <dbReference type="Pfam" id="PF13439"/>
    </source>
</evidence>
<keyword evidence="2" id="KW-0808">Transferase</keyword>
<accession>A0ABX0H0E4</accession>
<dbReference type="Proteomes" id="UP000800981">
    <property type="component" value="Unassembled WGS sequence"/>
</dbReference>
<reference evidence="5 6" key="1">
    <citation type="submission" date="2020-03" db="EMBL/GenBank/DDBJ databases">
        <title>Two novel Motilibacter sp.</title>
        <authorList>
            <person name="Liu S."/>
        </authorList>
    </citation>
    <scope>NUCLEOTIDE SEQUENCE [LARGE SCALE GENOMIC DNA]</scope>
    <source>
        <strain evidence="5 6">E257</strain>
    </source>
</reference>
<evidence type="ECO:0000313" key="6">
    <source>
        <dbReference type="Proteomes" id="UP000800981"/>
    </source>
</evidence>
<dbReference type="InterPro" id="IPR028098">
    <property type="entry name" value="Glyco_trans_4-like_N"/>
</dbReference>
<feature type="domain" description="Glycosyltransferase subfamily 4-like N-terminal" evidence="4">
    <location>
        <begin position="15"/>
        <end position="176"/>
    </location>
</feature>
<dbReference type="PANTHER" id="PTHR46401:SF2">
    <property type="entry name" value="GLYCOSYLTRANSFERASE WBBK-RELATED"/>
    <property type="match status" value="1"/>
</dbReference>
<feature type="domain" description="Glycosyl transferase family 1" evidence="3">
    <location>
        <begin position="189"/>
        <end position="338"/>
    </location>
</feature>
<sequence length="362" mass="39160">MTGVAFGPEIFFQRYGGITRYLVEVHRRLPAHGVQSRVFAGLHGNDLLGSERVVGRKVPRALDRYRLVPPRTALNEALLRRWLARQPAGTIYHKTYYTGHGETARRGPLVVTMHDLIHALFPAHFAADDPTVAQQRRLAGQADLLLAVSENTRRDLVQVFGVDADKVVVTPLGVDVPAAAPHSAAPFAEPYLLYLGERGGYKNWATLVTGYARSRARTDVILVCAGGGELRPDERELLQHLGVSARVVQVAADDARLDQLYRHAVAYAYPSLYEGFGLPPLEALARGCPVVAARAGSIPEVLGEAAAYFDPSDADDVAALLDTVVGDDALRGRLAQGGPGRAAGFSWDRTAALTATAYRRLA</sequence>
<evidence type="ECO:0000256" key="1">
    <source>
        <dbReference type="ARBA" id="ARBA00022676"/>
    </source>
</evidence>
<evidence type="ECO:0000256" key="2">
    <source>
        <dbReference type="ARBA" id="ARBA00022679"/>
    </source>
</evidence>
<keyword evidence="6" id="KW-1185">Reference proteome</keyword>
<evidence type="ECO:0000259" key="3">
    <source>
        <dbReference type="Pfam" id="PF00534"/>
    </source>
</evidence>
<dbReference type="PANTHER" id="PTHR46401">
    <property type="entry name" value="GLYCOSYLTRANSFERASE WBBK-RELATED"/>
    <property type="match status" value="1"/>
</dbReference>
<organism evidence="5 6">
    <name type="scientific">Motilibacter deserti</name>
    <dbReference type="NCBI Taxonomy" id="2714956"/>
    <lineage>
        <taxon>Bacteria</taxon>
        <taxon>Bacillati</taxon>
        <taxon>Actinomycetota</taxon>
        <taxon>Actinomycetes</taxon>
        <taxon>Motilibacterales</taxon>
        <taxon>Motilibacteraceae</taxon>
        <taxon>Motilibacter</taxon>
    </lineage>
</organism>
<dbReference type="CDD" id="cd03809">
    <property type="entry name" value="GT4_MtfB-like"/>
    <property type="match status" value="1"/>
</dbReference>
<dbReference type="EMBL" id="JAANNP010000202">
    <property type="protein sequence ID" value="NHC16537.1"/>
    <property type="molecule type" value="Genomic_DNA"/>
</dbReference>
<protein>
    <submittedName>
        <fullName evidence="5">Glycosyltransferase family 4 protein</fullName>
    </submittedName>
</protein>
<name>A0ABX0H0E4_9ACTN</name>
<keyword evidence="1" id="KW-0328">Glycosyltransferase</keyword>
<dbReference type="Pfam" id="PF00534">
    <property type="entry name" value="Glycos_transf_1"/>
    <property type="match status" value="1"/>
</dbReference>
<evidence type="ECO:0000313" key="5">
    <source>
        <dbReference type="EMBL" id="NHC16537.1"/>
    </source>
</evidence>
<proteinExistence type="predicted"/>
<dbReference type="SUPFAM" id="SSF53756">
    <property type="entry name" value="UDP-Glycosyltransferase/glycogen phosphorylase"/>
    <property type="match status" value="1"/>
</dbReference>
<dbReference type="Pfam" id="PF13439">
    <property type="entry name" value="Glyco_transf_4"/>
    <property type="match status" value="1"/>
</dbReference>
<comment type="caution">
    <text evidence="5">The sequence shown here is derived from an EMBL/GenBank/DDBJ whole genome shotgun (WGS) entry which is preliminary data.</text>
</comment>
<dbReference type="InterPro" id="IPR001296">
    <property type="entry name" value="Glyco_trans_1"/>
</dbReference>